<feature type="signal peptide" evidence="1">
    <location>
        <begin position="1"/>
        <end position="25"/>
    </location>
</feature>
<dbReference type="EMBL" id="CP040442">
    <property type="protein sequence ID" value="QOW10579.1"/>
    <property type="molecule type" value="Genomic_DNA"/>
</dbReference>
<keyword evidence="3" id="KW-1185">Reference proteome</keyword>
<evidence type="ECO:0000313" key="3">
    <source>
        <dbReference type="Proteomes" id="UP000594195"/>
    </source>
</evidence>
<feature type="chain" id="PRO_5032602219" evidence="1">
    <location>
        <begin position="26"/>
        <end position="253"/>
    </location>
</feature>
<dbReference type="KEGG" id="kfa:Q73A0000_09435"/>
<dbReference type="Proteomes" id="UP000594195">
    <property type="component" value="Chromosome"/>
</dbReference>
<protein>
    <submittedName>
        <fullName evidence="2">Uncharacterized protein</fullName>
    </submittedName>
</protein>
<proteinExistence type="predicted"/>
<evidence type="ECO:0000256" key="1">
    <source>
        <dbReference type="SAM" id="SignalP"/>
    </source>
</evidence>
<name>A0A7M2Y9S6_9FLAO</name>
<keyword evidence="1" id="KW-0732">Signal</keyword>
<dbReference type="AlphaFoldDB" id="A0A7M2Y9S6"/>
<gene>
    <name evidence="2" type="ORF">Q73A0000_09435</name>
</gene>
<sequence length="253" mass="26683">MNQNYFTFKNSWMILLLLISSFSFGQTTEVPINNNYASYTHGVSGEAGNTVGENNGPLILTAPAGSVFINVRFASYGSPSGTYPDFLIGSCHATNSRTVTTGLLGNTTAKIPASGSFNETFGDPCSGTLKTYDVAATYTEPFCSNSAPEITITGSTPTGGNGITYTYLWEMSTTNATTGYGSVSGINNAKDYLVPPGTKQTTWYRRTVTSGTESDATIVIVQVTGAPVAPASFTAEVNNQGNTTLSVNGVRWE</sequence>
<accession>A0A7M2Y9S6</accession>
<organism evidence="2 3">
    <name type="scientific">Kaistella flava</name>
    <name type="common">ex Peng et al. 2021</name>
    <dbReference type="NCBI Taxonomy" id="2038776"/>
    <lineage>
        <taxon>Bacteria</taxon>
        <taxon>Pseudomonadati</taxon>
        <taxon>Bacteroidota</taxon>
        <taxon>Flavobacteriia</taxon>
        <taxon>Flavobacteriales</taxon>
        <taxon>Weeksellaceae</taxon>
        <taxon>Chryseobacterium group</taxon>
        <taxon>Kaistella</taxon>
    </lineage>
</organism>
<reference evidence="2 3" key="1">
    <citation type="submission" date="2019-05" db="EMBL/GenBank/DDBJ databases">
        <title>Chryseobacterium sp. isolated from King George Island, maritime Antarctica.</title>
        <authorList>
            <person name="Peng X."/>
        </authorList>
    </citation>
    <scope>NUCLEOTIDE SEQUENCE [LARGE SCALE GENOMIC DNA]</scope>
    <source>
        <strain evidence="2 3">7-3A</strain>
    </source>
</reference>
<dbReference type="RefSeq" id="WP_193810743.1">
    <property type="nucleotide sequence ID" value="NZ_CP040442.1"/>
</dbReference>
<dbReference type="CDD" id="cd22842">
    <property type="entry name" value="Gal_Rha_Lectin_BGal"/>
    <property type="match status" value="1"/>
</dbReference>
<evidence type="ECO:0000313" key="2">
    <source>
        <dbReference type="EMBL" id="QOW10579.1"/>
    </source>
</evidence>